<dbReference type="Pfam" id="PF00089">
    <property type="entry name" value="Trypsin"/>
    <property type="match status" value="1"/>
</dbReference>
<evidence type="ECO:0000313" key="7">
    <source>
        <dbReference type="EMBL" id="CAD7080395.1"/>
    </source>
</evidence>
<dbReference type="InterPro" id="IPR018114">
    <property type="entry name" value="TRYPSIN_HIS"/>
</dbReference>
<dbReference type="PROSITE" id="PS00134">
    <property type="entry name" value="TRYPSIN_HIS"/>
    <property type="match status" value="1"/>
</dbReference>
<dbReference type="InterPro" id="IPR043504">
    <property type="entry name" value="Peptidase_S1_PA_chymotrypsin"/>
</dbReference>
<dbReference type="OrthoDB" id="10061449at2759"/>
<feature type="signal peptide" evidence="5">
    <location>
        <begin position="1"/>
        <end position="20"/>
    </location>
</feature>
<dbReference type="InterPro" id="IPR001254">
    <property type="entry name" value="Trypsin_dom"/>
</dbReference>
<feature type="domain" description="Peptidase S1" evidence="6">
    <location>
        <begin position="28"/>
        <end position="251"/>
    </location>
</feature>
<dbReference type="PANTHER" id="PTHR24276:SF96">
    <property type="entry name" value="PEPTIDASE S1 DOMAIN-CONTAINING PROTEIN"/>
    <property type="match status" value="1"/>
</dbReference>
<dbReference type="SUPFAM" id="SSF50494">
    <property type="entry name" value="Trypsin-like serine proteases"/>
    <property type="match status" value="1"/>
</dbReference>
<accession>A0A7R8UGQ3</accession>
<evidence type="ECO:0000256" key="3">
    <source>
        <dbReference type="ARBA" id="ARBA00022825"/>
    </source>
</evidence>
<dbReference type="SMART" id="SM00020">
    <property type="entry name" value="Tryp_SPc"/>
    <property type="match status" value="1"/>
</dbReference>
<dbReference type="Proteomes" id="UP000594454">
    <property type="component" value="Chromosome 2"/>
</dbReference>
<dbReference type="Gene3D" id="2.40.10.10">
    <property type="entry name" value="Trypsin-like serine proteases"/>
    <property type="match status" value="1"/>
</dbReference>
<protein>
    <recommendedName>
        <fullName evidence="6">Peptidase S1 domain-containing protein</fullName>
    </recommendedName>
</protein>
<feature type="chain" id="PRO_5030705529" description="Peptidase S1 domain-containing protein" evidence="5">
    <location>
        <begin position="21"/>
        <end position="286"/>
    </location>
</feature>
<dbReference type="GO" id="GO:0004252">
    <property type="term" value="F:serine-type endopeptidase activity"/>
    <property type="evidence" value="ECO:0007669"/>
    <property type="project" value="InterPro"/>
</dbReference>
<keyword evidence="2" id="KW-0378">Hydrolase</keyword>
<dbReference type="InterPro" id="IPR050430">
    <property type="entry name" value="Peptidase_S1"/>
</dbReference>
<evidence type="ECO:0000313" key="8">
    <source>
        <dbReference type="Proteomes" id="UP000594454"/>
    </source>
</evidence>
<evidence type="ECO:0000256" key="1">
    <source>
        <dbReference type="ARBA" id="ARBA00022670"/>
    </source>
</evidence>
<name>A0A7R8UGQ3_HERIL</name>
<evidence type="ECO:0000256" key="2">
    <source>
        <dbReference type="ARBA" id="ARBA00022801"/>
    </source>
</evidence>
<dbReference type="EMBL" id="LR899010">
    <property type="protein sequence ID" value="CAD7080395.1"/>
    <property type="molecule type" value="Genomic_DNA"/>
</dbReference>
<dbReference type="GO" id="GO:0006508">
    <property type="term" value="P:proteolysis"/>
    <property type="evidence" value="ECO:0007669"/>
    <property type="project" value="UniProtKB-KW"/>
</dbReference>
<keyword evidence="1" id="KW-0645">Protease</keyword>
<keyword evidence="5" id="KW-0732">Signal</keyword>
<dbReference type="InParanoid" id="A0A7R8UGQ3"/>
<dbReference type="PANTHER" id="PTHR24276">
    <property type="entry name" value="POLYSERASE-RELATED"/>
    <property type="match status" value="1"/>
</dbReference>
<dbReference type="AlphaFoldDB" id="A0A7R8UGQ3"/>
<organism evidence="7 8">
    <name type="scientific">Hermetia illucens</name>
    <name type="common">Black soldier fly</name>
    <dbReference type="NCBI Taxonomy" id="343691"/>
    <lineage>
        <taxon>Eukaryota</taxon>
        <taxon>Metazoa</taxon>
        <taxon>Ecdysozoa</taxon>
        <taxon>Arthropoda</taxon>
        <taxon>Hexapoda</taxon>
        <taxon>Insecta</taxon>
        <taxon>Pterygota</taxon>
        <taxon>Neoptera</taxon>
        <taxon>Endopterygota</taxon>
        <taxon>Diptera</taxon>
        <taxon>Brachycera</taxon>
        <taxon>Stratiomyomorpha</taxon>
        <taxon>Stratiomyidae</taxon>
        <taxon>Hermetiinae</taxon>
        <taxon>Hermetia</taxon>
    </lineage>
</organism>
<keyword evidence="3" id="KW-0720">Serine protease</keyword>
<evidence type="ECO:0000256" key="4">
    <source>
        <dbReference type="ARBA" id="ARBA00023157"/>
    </source>
</evidence>
<proteinExistence type="predicted"/>
<evidence type="ECO:0000256" key="5">
    <source>
        <dbReference type="SAM" id="SignalP"/>
    </source>
</evidence>
<dbReference type="InterPro" id="IPR009003">
    <property type="entry name" value="Peptidase_S1_PA"/>
</dbReference>
<dbReference type="PROSITE" id="PS50240">
    <property type="entry name" value="TRYPSIN_DOM"/>
    <property type="match status" value="1"/>
</dbReference>
<gene>
    <name evidence="7" type="ORF">HERILL_LOCUS3549</name>
</gene>
<sequence length="286" mass="32083">MLKFTLVMMIFVYLICETHSNQMGWGRIFHGSNAPFGRYPFVVSLQEKGIKASSCGGTLLSSKLIITAAHCIVHPYWEGMIAVAGTVNAENWGKGHQTANIVKVIQSGPFPVEDNVNDLAMAVVAPDFVETDFIKFMPYHRISVNINDEVEIIGWGIINESNKTVSILQYAKAQVNDFRICSAEDAAHEVFVCVRGNIRPYTFPRYGDSGSPGLYKGKIFGVVSMGIPKGDNGALYAKLSYHHHWIERILKKYKYTQLKLRTNEGIRHSGPIWIVAWFFCVFSIIE</sequence>
<keyword evidence="8" id="KW-1185">Reference proteome</keyword>
<reference evidence="7 8" key="1">
    <citation type="submission" date="2020-11" db="EMBL/GenBank/DDBJ databases">
        <authorList>
            <person name="Wallbank WR R."/>
            <person name="Pardo Diaz C."/>
            <person name="Kozak K."/>
            <person name="Martin S."/>
            <person name="Jiggins C."/>
            <person name="Moest M."/>
            <person name="Warren A I."/>
            <person name="Generalovic N T."/>
            <person name="Byers J.R.P. K."/>
            <person name="Montejo-Kovacevich G."/>
            <person name="Yen C E."/>
        </authorList>
    </citation>
    <scope>NUCLEOTIDE SEQUENCE [LARGE SCALE GENOMIC DNA]</scope>
</reference>
<keyword evidence="4" id="KW-1015">Disulfide bond</keyword>
<evidence type="ECO:0000259" key="6">
    <source>
        <dbReference type="PROSITE" id="PS50240"/>
    </source>
</evidence>